<reference evidence="1" key="1">
    <citation type="submission" date="2021-06" db="EMBL/GenBank/DDBJ databases">
        <title>Parelaphostrongylus tenuis whole genome reference sequence.</title>
        <authorList>
            <person name="Garwood T.J."/>
            <person name="Larsen P.A."/>
            <person name="Fountain-Jones N.M."/>
            <person name="Garbe J.R."/>
            <person name="Macchietto M.G."/>
            <person name="Kania S.A."/>
            <person name="Gerhold R.W."/>
            <person name="Richards J.E."/>
            <person name="Wolf T.M."/>
        </authorList>
    </citation>
    <scope>NUCLEOTIDE SEQUENCE</scope>
    <source>
        <strain evidence="1">MNPRO001-30</strain>
        <tissue evidence="1">Meninges</tissue>
    </source>
</reference>
<accession>A0AAD5QR24</accession>
<dbReference type="Proteomes" id="UP001196413">
    <property type="component" value="Unassembled WGS sequence"/>
</dbReference>
<evidence type="ECO:0000313" key="2">
    <source>
        <dbReference type="Proteomes" id="UP001196413"/>
    </source>
</evidence>
<proteinExistence type="predicted"/>
<name>A0AAD5QR24_PARTN</name>
<comment type="caution">
    <text evidence="1">The sequence shown here is derived from an EMBL/GenBank/DDBJ whole genome shotgun (WGS) entry which is preliminary data.</text>
</comment>
<sequence length="63" mass="7491">MVRARPRDRVKSRICRRAKYCRRLLWEDEFTDDTTLKMAQVTGLLCGKPYVTKTSSFRVIHDD</sequence>
<dbReference type="EMBL" id="JAHQIW010003376">
    <property type="protein sequence ID" value="KAJ1358434.1"/>
    <property type="molecule type" value="Genomic_DNA"/>
</dbReference>
<keyword evidence="2" id="KW-1185">Reference proteome</keyword>
<organism evidence="1 2">
    <name type="scientific">Parelaphostrongylus tenuis</name>
    <name type="common">Meningeal worm</name>
    <dbReference type="NCBI Taxonomy" id="148309"/>
    <lineage>
        <taxon>Eukaryota</taxon>
        <taxon>Metazoa</taxon>
        <taxon>Ecdysozoa</taxon>
        <taxon>Nematoda</taxon>
        <taxon>Chromadorea</taxon>
        <taxon>Rhabditida</taxon>
        <taxon>Rhabditina</taxon>
        <taxon>Rhabditomorpha</taxon>
        <taxon>Strongyloidea</taxon>
        <taxon>Metastrongylidae</taxon>
        <taxon>Parelaphostrongylus</taxon>
    </lineage>
</organism>
<gene>
    <name evidence="1" type="ORF">KIN20_016860</name>
</gene>
<protein>
    <submittedName>
        <fullName evidence="1">Uncharacterized protein</fullName>
    </submittedName>
</protein>
<dbReference type="AlphaFoldDB" id="A0AAD5QR24"/>
<evidence type="ECO:0000313" key="1">
    <source>
        <dbReference type="EMBL" id="KAJ1358434.1"/>
    </source>
</evidence>